<evidence type="ECO:0000313" key="2">
    <source>
        <dbReference type="EMBL" id="RLE50104.1"/>
    </source>
</evidence>
<evidence type="ECO:0000256" key="1">
    <source>
        <dbReference type="ARBA" id="ARBA00006018"/>
    </source>
</evidence>
<dbReference type="InterPro" id="IPR001109">
    <property type="entry name" value="Hydrogenase_HupF/HypC"/>
</dbReference>
<proteinExistence type="inferred from homology"/>
<gene>
    <name evidence="2" type="ORF">DRJ31_02555</name>
    <name evidence="3" type="ORF">DRJ33_01180</name>
</gene>
<dbReference type="PROSITE" id="PS01097">
    <property type="entry name" value="HUPF_HYPC"/>
    <property type="match status" value="1"/>
</dbReference>
<dbReference type="AlphaFoldDB" id="A0A497F1V9"/>
<dbReference type="GO" id="GO:0005506">
    <property type="term" value="F:iron ion binding"/>
    <property type="evidence" value="ECO:0007669"/>
    <property type="project" value="TreeGrafter"/>
</dbReference>
<dbReference type="GO" id="GO:0051604">
    <property type="term" value="P:protein maturation"/>
    <property type="evidence" value="ECO:0007669"/>
    <property type="project" value="TreeGrafter"/>
</dbReference>
<evidence type="ECO:0000313" key="3">
    <source>
        <dbReference type="EMBL" id="RLE53386.1"/>
    </source>
</evidence>
<sequence length="72" mass="7896">MCLGVPMKVLEVEGRRAVVEFNGVKSVVDASLVDVNPGDYVIVHAGMIIAKLDEKEALETLKIWEELLSLSQ</sequence>
<dbReference type="PRINTS" id="PR00445">
    <property type="entry name" value="HUPFHYPC"/>
</dbReference>
<dbReference type="PANTHER" id="PTHR35177">
    <property type="entry name" value="HYDROGENASE MATURATION FACTOR HYBG"/>
    <property type="match status" value="1"/>
</dbReference>
<dbReference type="SUPFAM" id="SSF159127">
    <property type="entry name" value="HupF/HypC-like"/>
    <property type="match status" value="1"/>
</dbReference>
<dbReference type="Gene3D" id="2.30.30.140">
    <property type="match status" value="1"/>
</dbReference>
<name>A0A497F1V9_9CREN</name>
<protein>
    <submittedName>
        <fullName evidence="3">HypC/HybG/HupF family hydrogenase formation chaperone</fullName>
    </submittedName>
</protein>
<accession>A0A497F1V9</accession>
<dbReference type="Proteomes" id="UP000278475">
    <property type="component" value="Unassembled WGS sequence"/>
</dbReference>
<dbReference type="GO" id="GO:1902670">
    <property type="term" value="F:carbon dioxide binding"/>
    <property type="evidence" value="ECO:0007669"/>
    <property type="project" value="TreeGrafter"/>
</dbReference>
<evidence type="ECO:0000313" key="4">
    <source>
        <dbReference type="Proteomes" id="UP000272051"/>
    </source>
</evidence>
<dbReference type="EMBL" id="QMQX01000012">
    <property type="protein sequence ID" value="RLE53386.1"/>
    <property type="molecule type" value="Genomic_DNA"/>
</dbReference>
<dbReference type="EMBL" id="QMQV01000013">
    <property type="protein sequence ID" value="RLE50104.1"/>
    <property type="molecule type" value="Genomic_DNA"/>
</dbReference>
<dbReference type="Pfam" id="PF01455">
    <property type="entry name" value="HupF_HypC"/>
    <property type="match status" value="1"/>
</dbReference>
<organism evidence="3 4">
    <name type="scientific">Thermoproteota archaeon</name>
    <dbReference type="NCBI Taxonomy" id="2056631"/>
    <lineage>
        <taxon>Archaea</taxon>
        <taxon>Thermoproteota</taxon>
    </lineage>
</organism>
<dbReference type="InterPro" id="IPR019812">
    <property type="entry name" value="Hydgase_assmbl_chp_CS"/>
</dbReference>
<reference evidence="4 5" key="1">
    <citation type="submission" date="2018-06" db="EMBL/GenBank/DDBJ databases">
        <title>Extensive metabolic versatility and redundancy in microbially diverse, dynamic hydrothermal sediments.</title>
        <authorList>
            <person name="Dombrowski N."/>
            <person name="Teske A."/>
            <person name="Baker B.J."/>
        </authorList>
    </citation>
    <scope>NUCLEOTIDE SEQUENCE [LARGE SCALE GENOMIC DNA]</scope>
    <source>
        <strain evidence="3">B34_G17</strain>
        <strain evidence="2">B66_G16</strain>
    </source>
</reference>
<comment type="similarity">
    <text evidence="1">Belongs to the HupF/HypC family.</text>
</comment>
<dbReference type="NCBIfam" id="TIGR00074">
    <property type="entry name" value="hypC_hupF"/>
    <property type="match status" value="1"/>
</dbReference>
<evidence type="ECO:0000313" key="5">
    <source>
        <dbReference type="Proteomes" id="UP000278475"/>
    </source>
</evidence>
<dbReference type="Proteomes" id="UP000272051">
    <property type="component" value="Unassembled WGS sequence"/>
</dbReference>
<dbReference type="PANTHER" id="PTHR35177:SF2">
    <property type="entry name" value="HYDROGENASE MATURATION FACTOR HYBG"/>
    <property type="match status" value="1"/>
</dbReference>
<comment type="caution">
    <text evidence="3">The sequence shown here is derived from an EMBL/GenBank/DDBJ whole genome shotgun (WGS) entry which is preliminary data.</text>
</comment>